<dbReference type="Proteomes" id="UP000001058">
    <property type="component" value="Unassembled WGS sequence"/>
</dbReference>
<feature type="compositionally biased region" description="Low complexity" evidence="1">
    <location>
        <begin position="641"/>
        <end position="664"/>
    </location>
</feature>
<keyword evidence="3" id="KW-1185">Reference proteome</keyword>
<dbReference type="InParanoid" id="D8TL35"/>
<accession>D8TL35</accession>
<dbReference type="RefSeq" id="XP_002947078.1">
    <property type="nucleotide sequence ID" value="XM_002947032.1"/>
</dbReference>
<evidence type="ECO:0000256" key="1">
    <source>
        <dbReference type="SAM" id="MobiDB-lite"/>
    </source>
</evidence>
<feature type="region of interest" description="Disordered" evidence="1">
    <location>
        <begin position="640"/>
        <end position="719"/>
    </location>
</feature>
<organism evidence="3">
    <name type="scientific">Volvox carteri f. nagariensis</name>
    <dbReference type="NCBI Taxonomy" id="3068"/>
    <lineage>
        <taxon>Eukaryota</taxon>
        <taxon>Viridiplantae</taxon>
        <taxon>Chlorophyta</taxon>
        <taxon>core chlorophytes</taxon>
        <taxon>Chlorophyceae</taxon>
        <taxon>CS clade</taxon>
        <taxon>Chlamydomonadales</taxon>
        <taxon>Volvocaceae</taxon>
        <taxon>Volvox</taxon>
    </lineage>
</organism>
<feature type="compositionally biased region" description="Polar residues" evidence="1">
    <location>
        <begin position="142"/>
        <end position="151"/>
    </location>
</feature>
<evidence type="ECO:0000313" key="3">
    <source>
        <dbReference type="Proteomes" id="UP000001058"/>
    </source>
</evidence>
<feature type="compositionally biased region" description="Basic and acidic residues" evidence="1">
    <location>
        <begin position="665"/>
        <end position="688"/>
    </location>
</feature>
<reference evidence="2 3" key="1">
    <citation type="journal article" date="2010" name="Science">
        <title>Genomic analysis of organismal complexity in the multicellular green alga Volvox carteri.</title>
        <authorList>
            <person name="Prochnik S.E."/>
            <person name="Umen J."/>
            <person name="Nedelcu A.M."/>
            <person name="Hallmann A."/>
            <person name="Miller S.M."/>
            <person name="Nishii I."/>
            <person name="Ferris P."/>
            <person name="Kuo A."/>
            <person name="Mitros T."/>
            <person name="Fritz-Laylin L.K."/>
            <person name="Hellsten U."/>
            <person name="Chapman J."/>
            <person name="Simakov O."/>
            <person name="Rensing S.A."/>
            <person name="Terry A."/>
            <person name="Pangilinan J."/>
            <person name="Kapitonov V."/>
            <person name="Jurka J."/>
            <person name="Salamov A."/>
            <person name="Shapiro H."/>
            <person name="Schmutz J."/>
            <person name="Grimwood J."/>
            <person name="Lindquist E."/>
            <person name="Lucas S."/>
            <person name="Grigoriev I.V."/>
            <person name="Schmitt R."/>
            <person name="Kirk D."/>
            <person name="Rokhsar D.S."/>
        </authorList>
    </citation>
    <scope>NUCLEOTIDE SEQUENCE [LARGE SCALE GENOMIC DNA]</scope>
    <source>
        <strain evidence="3">f. Nagariensis / Eve</strain>
    </source>
</reference>
<proteinExistence type="predicted"/>
<gene>
    <name evidence="2" type="ORF">VOLCADRAFT_87342</name>
</gene>
<feature type="region of interest" description="Disordered" evidence="1">
    <location>
        <begin position="337"/>
        <end position="433"/>
    </location>
</feature>
<dbReference type="KEGG" id="vcn:VOLCADRAFT_87342"/>
<feature type="region of interest" description="Disordered" evidence="1">
    <location>
        <begin position="111"/>
        <end position="193"/>
    </location>
</feature>
<dbReference type="OrthoDB" id="552881at2759"/>
<feature type="compositionally biased region" description="Low complexity" evidence="1">
    <location>
        <begin position="368"/>
        <end position="422"/>
    </location>
</feature>
<protein>
    <submittedName>
        <fullName evidence="2">Uncharacterized protein</fullName>
    </submittedName>
</protein>
<dbReference type="GeneID" id="9620041"/>
<evidence type="ECO:0000313" key="2">
    <source>
        <dbReference type="EMBL" id="EFJ51668.1"/>
    </source>
</evidence>
<dbReference type="AlphaFoldDB" id="D8TL35"/>
<name>D8TL35_VOLCA</name>
<sequence>MNLILARPPKVQKLQRPCVMTGVKPSGLTAHPGAYKQELTNVIYQWLLNQYHHFSATVWLLGVHHLSWDTTSTFRSIGRFIIDSKMMSSVAYGDHPARNTARARREACETAAVPNDSCQPSTAPQHMIKREPDSSGEMGTYSKFSYSTTVSAPGPPGGQEQDAATALARLRSQTERSPQVYEEQQHRQQNLQRQQQLQNLLGVTRIGEQQAASYRRPDITPAISTRTWMPSFSASLPPPISGDAQTRAQIYPLPGFAAHTSGGSNSSMPWSTSAKTITTGAGGGAWAATVPGIVTTGVVTSKGPSICSPAVVSGVPGSGPSSVTGAVVVTGCCPNTEHKRKRSASIAPDCPDASLPRVAPPSSILTGPSVLSSPPTTRTTTAASSSSSFAAAVTAAPSSPTVNRTSAPASAASFPASPSSIATKQPPASAPRVEMTHLSTALVSQRMHLTGSEQTIYPAHETPSLEDASAPSTPPRSPGEKVVPLVVSHQPTRAAGSHPVALTASSSDLAVPSSAQQLVGFQMVGMELSKGSHTYRGISIPPAGNPAAGGVTKGQIVHVVLRLSPLGHSSLQQVPPGALAPSHAALQQLQADAAAWVPAVDEQLCAEPCRTVEQDLYHARQCPEAWCGGMDVDVYAPEVPQQQQPQSEHGQQHQQEWQLQPQEQQQKREQEWQLQEERAGERQEREVTAVEPASELLNEPSMLPSSWSSEGQQSSSVAHGWLQPSTASELALPALDRLLSAAAAAAAAATDVAEPYTSSNSPPLPSLVVPRPEPDAYFEPDGTLLKGGALQAACNLIRLAKLLRGGFSISLPWCELEEATDKNSVRAPCAGAASVGGGSSSGIGMGVGGKLGTGAIGLVPQPFVAASAASGRRSVPLANVLKALADFGGAARALQRAEARSAIAAAAASSPALSSAGQAALCAAEYKALWPLMRRGRRCAEAVMARVERVLTGGGDVVGPASSSPTASTHSA</sequence>
<dbReference type="EMBL" id="GL378326">
    <property type="protein sequence ID" value="EFJ51668.1"/>
    <property type="molecule type" value="Genomic_DNA"/>
</dbReference>
<feature type="compositionally biased region" description="Low complexity" evidence="1">
    <location>
        <begin position="705"/>
        <end position="716"/>
    </location>
</feature>